<proteinExistence type="predicted"/>
<comment type="caution">
    <text evidence="2">The sequence shown here is derived from an EMBL/GenBank/DDBJ whole genome shotgun (WGS) entry which is preliminary data.</text>
</comment>
<sequence>MGKSQSFASNKSKKYHDRSTTFTGYSGKERGSQRSNPRSSSPSVTRVPYEKLSMFRCGSLDHFLKDCPERIEKDTDKTSKLSNPTSRGRLPRHPNNASGSRGAIKDSTVKSEARAPAMTYAIRAREDASAPDVITGTFSLLDTDITALIDPSSTHSYICMNLVSIKNLSIESTKFVVKVSNPLSNL</sequence>
<keyword evidence="3" id="KW-1185">Reference proteome</keyword>
<feature type="compositionally biased region" description="Polar residues" evidence="1">
    <location>
        <begin position="1"/>
        <end position="10"/>
    </location>
</feature>
<evidence type="ECO:0000313" key="3">
    <source>
        <dbReference type="Proteomes" id="UP000325315"/>
    </source>
</evidence>
<reference evidence="3" key="1">
    <citation type="journal article" date="2019" name="Plant Biotechnol. J.">
        <title>Genome sequencing of the Australian wild diploid species Gossypium australe highlights disease resistance and delayed gland morphogenesis.</title>
        <authorList>
            <person name="Cai Y."/>
            <person name="Cai X."/>
            <person name="Wang Q."/>
            <person name="Wang P."/>
            <person name="Zhang Y."/>
            <person name="Cai C."/>
            <person name="Xu Y."/>
            <person name="Wang K."/>
            <person name="Zhou Z."/>
            <person name="Wang C."/>
            <person name="Geng S."/>
            <person name="Li B."/>
            <person name="Dong Q."/>
            <person name="Hou Y."/>
            <person name="Wang H."/>
            <person name="Ai P."/>
            <person name="Liu Z."/>
            <person name="Yi F."/>
            <person name="Sun M."/>
            <person name="An G."/>
            <person name="Cheng J."/>
            <person name="Zhang Y."/>
            <person name="Shi Q."/>
            <person name="Xie Y."/>
            <person name="Shi X."/>
            <person name="Chang Y."/>
            <person name="Huang F."/>
            <person name="Chen Y."/>
            <person name="Hong S."/>
            <person name="Mi L."/>
            <person name="Sun Q."/>
            <person name="Zhang L."/>
            <person name="Zhou B."/>
            <person name="Peng R."/>
            <person name="Zhang X."/>
            <person name="Liu F."/>
        </authorList>
    </citation>
    <scope>NUCLEOTIDE SEQUENCE [LARGE SCALE GENOMIC DNA]</scope>
    <source>
        <strain evidence="3">cv. PA1801</strain>
    </source>
</reference>
<dbReference type="OrthoDB" id="1751572at2759"/>
<organism evidence="2 3">
    <name type="scientific">Gossypium australe</name>
    <dbReference type="NCBI Taxonomy" id="47621"/>
    <lineage>
        <taxon>Eukaryota</taxon>
        <taxon>Viridiplantae</taxon>
        <taxon>Streptophyta</taxon>
        <taxon>Embryophyta</taxon>
        <taxon>Tracheophyta</taxon>
        <taxon>Spermatophyta</taxon>
        <taxon>Magnoliopsida</taxon>
        <taxon>eudicotyledons</taxon>
        <taxon>Gunneridae</taxon>
        <taxon>Pentapetalae</taxon>
        <taxon>rosids</taxon>
        <taxon>malvids</taxon>
        <taxon>Malvales</taxon>
        <taxon>Malvaceae</taxon>
        <taxon>Malvoideae</taxon>
        <taxon>Gossypium</taxon>
    </lineage>
</organism>
<name>A0A5B6VA03_9ROSI</name>
<dbReference type="Pfam" id="PF08284">
    <property type="entry name" value="RVP_2"/>
    <property type="match status" value="1"/>
</dbReference>
<dbReference type="Gene3D" id="4.10.60.10">
    <property type="entry name" value="Zinc finger, CCHC-type"/>
    <property type="match status" value="1"/>
</dbReference>
<feature type="compositionally biased region" description="Low complexity" evidence="1">
    <location>
        <begin position="33"/>
        <end position="47"/>
    </location>
</feature>
<dbReference type="Proteomes" id="UP000325315">
    <property type="component" value="Unassembled WGS sequence"/>
</dbReference>
<dbReference type="EMBL" id="SMMG02000007">
    <property type="protein sequence ID" value="KAA3466020.1"/>
    <property type="molecule type" value="Genomic_DNA"/>
</dbReference>
<evidence type="ECO:0000256" key="1">
    <source>
        <dbReference type="SAM" id="MobiDB-lite"/>
    </source>
</evidence>
<feature type="region of interest" description="Disordered" evidence="1">
    <location>
        <begin position="74"/>
        <end position="106"/>
    </location>
</feature>
<gene>
    <name evidence="2" type="ORF">EPI10_001147</name>
</gene>
<protein>
    <submittedName>
        <fullName evidence="2">Gag-Pol polyprotein</fullName>
    </submittedName>
</protein>
<evidence type="ECO:0000313" key="2">
    <source>
        <dbReference type="EMBL" id="KAA3466020.1"/>
    </source>
</evidence>
<feature type="region of interest" description="Disordered" evidence="1">
    <location>
        <begin position="1"/>
        <end position="48"/>
    </location>
</feature>
<dbReference type="AlphaFoldDB" id="A0A5B6VA03"/>
<accession>A0A5B6VA03</accession>